<dbReference type="InterPro" id="IPR051052">
    <property type="entry name" value="Diverse_substrate_MTase"/>
</dbReference>
<dbReference type="InterPro" id="IPR013216">
    <property type="entry name" value="Methyltransf_11"/>
</dbReference>
<evidence type="ECO:0000259" key="4">
    <source>
        <dbReference type="Pfam" id="PF08241"/>
    </source>
</evidence>
<keyword evidence="6" id="KW-1185">Reference proteome</keyword>
<name>A0A1C3E6B7_9PLAN</name>
<keyword evidence="2" id="KW-0489">Methyltransferase</keyword>
<evidence type="ECO:0000256" key="2">
    <source>
        <dbReference type="ARBA" id="ARBA00022603"/>
    </source>
</evidence>
<feature type="domain" description="Methyltransferase type 11" evidence="4">
    <location>
        <begin position="44"/>
        <end position="135"/>
    </location>
</feature>
<dbReference type="AlphaFoldDB" id="A0A1C3E6B7"/>
<accession>A0A1C3E6B7</accession>
<comment type="caution">
    <text evidence="5">The sequence shown here is derived from an EMBL/GenBank/DDBJ whole genome shotgun (WGS) entry which is preliminary data.</text>
</comment>
<dbReference type="Proteomes" id="UP000094828">
    <property type="component" value="Unassembled WGS sequence"/>
</dbReference>
<proteinExistence type="inferred from homology"/>
<evidence type="ECO:0000313" key="5">
    <source>
        <dbReference type="EMBL" id="ODA28786.1"/>
    </source>
</evidence>
<dbReference type="STRING" id="1841610.A6X21_11090"/>
<dbReference type="PANTHER" id="PTHR44942:SF4">
    <property type="entry name" value="METHYLTRANSFERASE TYPE 11 DOMAIN-CONTAINING PROTEIN"/>
    <property type="match status" value="1"/>
</dbReference>
<dbReference type="RefSeq" id="WP_068851053.1">
    <property type="nucleotide sequence ID" value="NZ_LYDR01000151.1"/>
</dbReference>
<gene>
    <name evidence="5" type="ORF">A6X21_11090</name>
</gene>
<dbReference type="EMBL" id="LYDR01000151">
    <property type="protein sequence ID" value="ODA28786.1"/>
    <property type="molecule type" value="Genomic_DNA"/>
</dbReference>
<dbReference type="CDD" id="cd02440">
    <property type="entry name" value="AdoMet_MTases"/>
    <property type="match status" value="1"/>
</dbReference>
<dbReference type="SUPFAM" id="SSF53335">
    <property type="entry name" value="S-adenosyl-L-methionine-dependent methyltransferases"/>
    <property type="match status" value="1"/>
</dbReference>
<evidence type="ECO:0000256" key="1">
    <source>
        <dbReference type="ARBA" id="ARBA00008361"/>
    </source>
</evidence>
<dbReference type="GO" id="GO:0032259">
    <property type="term" value="P:methylation"/>
    <property type="evidence" value="ECO:0007669"/>
    <property type="project" value="UniProtKB-KW"/>
</dbReference>
<sequence>MTDSLNRFTNRVENYRKYRPGYPPEVLSVLQQVTGFSTQWVVADLGAGTGISSQLFLEHGNEVYAVEPNRSMRQAAQELFGDQARFHIVEGTAEATTLPDAAIDLVVAAQAFHWFNIAATRLEVRRIRTPQGWVALIWNHRQTQGSKFLEEYEQLLCTYGRDYAAIRDSHRDQRRLKEFFGDGQPGSKRSYQTFEVAHERWLTYEDLRGLLMSASYVPLEAQPGHANMLLDLRSIFARHAKDGLVLMKYQTELIVGQ</sequence>
<comment type="similarity">
    <text evidence="1">Belongs to the methyltransferase superfamily.</text>
</comment>
<reference evidence="5 6" key="1">
    <citation type="submission" date="2016-05" db="EMBL/GenBank/DDBJ databases">
        <title>Genomic and physiological characterization of Planctopirus sp. isolated from fresh water lake.</title>
        <authorList>
            <person name="Subhash Y."/>
            <person name="Ramana C."/>
        </authorList>
    </citation>
    <scope>NUCLEOTIDE SEQUENCE [LARGE SCALE GENOMIC DNA]</scope>
    <source>
        <strain evidence="5 6">JC280</strain>
    </source>
</reference>
<keyword evidence="3" id="KW-0808">Transferase</keyword>
<protein>
    <recommendedName>
        <fullName evidence="4">Methyltransferase type 11 domain-containing protein</fullName>
    </recommendedName>
</protein>
<evidence type="ECO:0000313" key="6">
    <source>
        <dbReference type="Proteomes" id="UP000094828"/>
    </source>
</evidence>
<dbReference type="Pfam" id="PF08241">
    <property type="entry name" value="Methyltransf_11"/>
    <property type="match status" value="1"/>
</dbReference>
<dbReference type="GO" id="GO:0008757">
    <property type="term" value="F:S-adenosylmethionine-dependent methyltransferase activity"/>
    <property type="evidence" value="ECO:0007669"/>
    <property type="project" value="InterPro"/>
</dbReference>
<dbReference type="PANTHER" id="PTHR44942">
    <property type="entry name" value="METHYLTRANSF_11 DOMAIN-CONTAINING PROTEIN"/>
    <property type="match status" value="1"/>
</dbReference>
<dbReference type="Gene3D" id="3.40.50.150">
    <property type="entry name" value="Vaccinia Virus protein VP39"/>
    <property type="match status" value="1"/>
</dbReference>
<evidence type="ECO:0000256" key="3">
    <source>
        <dbReference type="ARBA" id="ARBA00022679"/>
    </source>
</evidence>
<dbReference type="OrthoDB" id="9797252at2"/>
<dbReference type="InterPro" id="IPR029063">
    <property type="entry name" value="SAM-dependent_MTases_sf"/>
</dbReference>
<organism evidence="5 6">
    <name type="scientific">Planctopirus hydrillae</name>
    <dbReference type="NCBI Taxonomy" id="1841610"/>
    <lineage>
        <taxon>Bacteria</taxon>
        <taxon>Pseudomonadati</taxon>
        <taxon>Planctomycetota</taxon>
        <taxon>Planctomycetia</taxon>
        <taxon>Planctomycetales</taxon>
        <taxon>Planctomycetaceae</taxon>
        <taxon>Planctopirus</taxon>
    </lineage>
</organism>